<dbReference type="PANTHER" id="PTHR34585">
    <property type="match status" value="1"/>
</dbReference>
<evidence type="ECO:0000313" key="1">
    <source>
        <dbReference type="EMBL" id="KHE40217.1"/>
    </source>
</evidence>
<organism evidence="1 2">
    <name type="scientific">Alistipes inops</name>
    <dbReference type="NCBI Taxonomy" id="1501391"/>
    <lineage>
        <taxon>Bacteria</taxon>
        <taxon>Pseudomonadati</taxon>
        <taxon>Bacteroidota</taxon>
        <taxon>Bacteroidia</taxon>
        <taxon>Bacteroidales</taxon>
        <taxon>Rikenellaceae</taxon>
        <taxon>Alistipes</taxon>
    </lineage>
</organism>
<evidence type="ECO:0000313" key="2">
    <source>
        <dbReference type="Proteomes" id="UP000030889"/>
    </source>
</evidence>
<protein>
    <recommendedName>
        <fullName evidence="3">DNA-binding protein</fullName>
    </recommendedName>
</protein>
<proteinExistence type="predicted"/>
<evidence type="ECO:0008006" key="3">
    <source>
        <dbReference type="Google" id="ProtNLM"/>
    </source>
</evidence>
<reference evidence="1 2" key="1">
    <citation type="submission" date="2014-09" db="EMBL/GenBank/DDBJ databases">
        <title>Alistipes sp. 627, sp. nov., a novel member of the family Rikenellaceae isolated from human faeces.</title>
        <authorList>
            <person name="Shkoporov A.N."/>
            <person name="Chaplin A.V."/>
            <person name="Motuzova O.V."/>
            <person name="Kafarskaia L.I."/>
            <person name="Khokhlova E.V."/>
            <person name="Efimov B.A."/>
        </authorList>
    </citation>
    <scope>NUCLEOTIDE SEQUENCE [LARGE SCALE GENOMIC DNA]</scope>
    <source>
        <strain evidence="1 2">627</strain>
    </source>
</reference>
<dbReference type="PANTHER" id="PTHR34585:SF22">
    <property type="entry name" value="HELIX-TURN-HELIX DOMAIN-CONTAINING PROTEIN"/>
    <property type="match status" value="1"/>
</dbReference>
<sequence>MRARKPTYGHLLFRIYERLDAIEQHLSALSAEQLSENEEILDTRKMRLLSKMSDRTLLRRRNDGTLPYFRRGGKIYYVKSKVLRALEQHESNQHR</sequence>
<keyword evidence="2" id="KW-1185">Reference proteome</keyword>
<dbReference type="EMBL" id="JRGF01000024">
    <property type="protein sequence ID" value="KHE40217.1"/>
    <property type="molecule type" value="Genomic_DNA"/>
</dbReference>
<dbReference type="RefSeq" id="WP_035474441.1">
    <property type="nucleotide sequence ID" value="NZ_JRGF01000024.1"/>
</dbReference>
<accession>A0ABR4YI63</accession>
<name>A0ABR4YI63_9BACT</name>
<comment type="caution">
    <text evidence="1">The sequence shown here is derived from an EMBL/GenBank/DDBJ whole genome shotgun (WGS) entry which is preliminary data.</text>
</comment>
<gene>
    <name evidence="1" type="ORF">LG35_09990</name>
</gene>
<dbReference type="Proteomes" id="UP000030889">
    <property type="component" value="Unassembled WGS sequence"/>
</dbReference>